<protein>
    <submittedName>
        <fullName evidence="2">Helix-turn-helix domain-containing protein</fullName>
    </submittedName>
</protein>
<dbReference type="Pfam" id="PF17765">
    <property type="entry name" value="MLTR_LBD"/>
    <property type="match status" value="1"/>
</dbReference>
<evidence type="ECO:0000313" key="3">
    <source>
        <dbReference type="Proteomes" id="UP000584642"/>
    </source>
</evidence>
<dbReference type="InterPro" id="IPR001387">
    <property type="entry name" value="Cro/C1-type_HTH"/>
</dbReference>
<organism evidence="2 3">
    <name type="scientific">Azospirillum oleiclasticum</name>
    <dbReference type="NCBI Taxonomy" id="2735135"/>
    <lineage>
        <taxon>Bacteria</taxon>
        <taxon>Pseudomonadati</taxon>
        <taxon>Pseudomonadota</taxon>
        <taxon>Alphaproteobacteria</taxon>
        <taxon>Rhodospirillales</taxon>
        <taxon>Azospirillaceae</taxon>
        <taxon>Azospirillum</taxon>
    </lineage>
</organism>
<dbReference type="Proteomes" id="UP000584642">
    <property type="component" value="Unassembled WGS sequence"/>
</dbReference>
<dbReference type="SUPFAM" id="SSF47413">
    <property type="entry name" value="lambda repressor-like DNA-binding domains"/>
    <property type="match status" value="1"/>
</dbReference>
<dbReference type="EMBL" id="JABFDB010000002">
    <property type="protein sequence ID" value="NYZ19112.1"/>
    <property type="molecule type" value="Genomic_DNA"/>
</dbReference>
<dbReference type="SMART" id="SM00530">
    <property type="entry name" value="HTH_XRE"/>
    <property type="match status" value="1"/>
</dbReference>
<dbReference type="Gene3D" id="3.30.450.180">
    <property type="match status" value="1"/>
</dbReference>
<comment type="caution">
    <text evidence="2">The sequence shown here is derived from an EMBL/GenBank/DDBJ whole genome shotgun (WGS) entry which is preliminary data.</text>
</comment>
<evidence type="ECO:0000313" key="2">
    <source>
        <dbReference type="EMBL" id="NYZ19112.1"/>
    </source>
</evidence>
<evidence type="ECO:0000259" key="1">
    <source>
        <dbReference type="SMART" id="SM00530"/>
    </source>
</evidence>
<dbReference type="CDD" id="cd00093">
    <property type="entry name" value="HTH_XRE"/>
    <property type="match status" value="1"/>
</dbReference>
<dbReference type="PANTHER" id="PTHR35010:SF2">
    <property type="entry name" value="BLL4672 PROTEIN"/>
    <property type="match status" value="1"/>
</dbReference>
<reference evidence="2 3" key="1">
    <citation type="submission" date="2020-05" db="EMBL/GenBank/DDBJ databases">
        <title>Azospirillum oleiclasticum sp. nov, a nitrogen-fixing and heavy crude oil-emulsifying bacterium isolated from the crude oil of Yumen Oilfield.</title>
        <authorList>
            <person name="Wu D."/>
            <person name="Cai M."/>
            <person name="Zhang X."/>
        </authorList>
    </citation>
    <scope>NUCLEOTIDE SEQUENCE [LARGE SCALE GENOMIC DNA]</scope>
    <source>
        <strain evidence="2 3">ROY-1-1-2</strain>
    </source>
</reference>
<dbReference type="Gene3D" id="1.10.260.40">
    <property type="entry name" value="lambda repressor-like DNA-binding domains"/>
    <property type="match status" value="1"/>
</dbReference>
<dbReference type="InterPro" id="IPR041413">
    <property type="entry name" value="MLTR_LBD"/>
</dbReference>
<feature type="domain" description="HTH cro/C1-type" evidence="1">
    <location>
        <begin position="23"/>
        <end position="92"/>
    </location>
</feature>
<dbReference type="Pfam" id="PF13560">
    <property type="entry name" value="HTH_31"/>
    <property type="match status" value="1"/>
</dbReference>
<keyword evidence="3" id="KW-1185">Reference proteome</keyword>
<proteinExistence type="predicted"/>
<name>A0ABX2T459_9PROT</name>
<accession>A0ABX2T459</accession>
<sequence>MSRYPGISVPMLDPDQRRLLGAFVRAHRERLSPENPAGRRRRTPGLRREELAARAGISATWCAWIEQGREVRASPETLGRLARALALTRAERAHLFELAGRRDPDAAAPEPADDAPPSVAALVVSLPHPAYGLDRFWNASCWNEPAARLFRGWLGEGLPRNLLRFVFLDAAARGLIPDWEARARRLLAEFRVDYGHALNDPRMRALVEGLRTESPLFAAAWSEQTVLDREGGVRLFAGPDGRPLRFRQHSFCPSDRPDHKLVVLLPA</sequence>
<dbReference type="InterPro" id="IPR010982">
    <property type="entry name" value="Lambda_DNA-bd_dom_sf"/>
</dbReference>
<dbReference type="PANTHER" id="PTHR35010">
    <property type="entry name" value="BLL4672 PROTEIN-RELATED"/>
    <property type="match status" value="1"/>
</dbReference>
<gene>
    <name evidence="2" type="ORF">HND93_05265</name>
</gene>